<dbReference type="InParanoid" id="S0EV35"/>
<evidence type="ECO:0000313" key="3">
    <source>
        <dbReference type="Proteomes" id="UP000014227"/>
    </source>
</evidence>
<dbReference type="RefSeq" id="WP_016481770.1">
    <property type="nucleotide sequence ID" value="NC_021487.1"/>
</dbReference>
<protein>
    <submittedName>
        <fullName evidence="2">Uncharacterized conserved protein (Some members contain a von Willebrand factor type A (VWA) domain)</fullName>
    </submittedName>
</protein>
<sequence>MPTGVQLLDPAFLRKLERLSLVCRKPFPGQMKGEKRSTRRGSSVEFTDYREYIPGDDLRYVDWNMAARSERFYLKLFVEEEDLFLALLVDSSRSMGFGEPRKIDCAIRLAAAVGYIGLVNYDRVMVQPYSSSLRKPLPVQRGRVGIAPFFAYLQQLEPAERTDFAVALHRFAAGAQSRGLAMVISDFFDPNWQEGLKALFARGFQVTVLHLLAPDEMEPTLRGDLRIIDSETSENRELSITPQLLQRYRQTLEGFCNEIATYCRRYGADYLRVSSDLSLEEVALRSLRKMGLLR</sequence>
<evidence type="ECO:0000259" key="1">
    <source>
        <dbReference type="Pfam" id="PF01882"/>
    </source>
</evidence>
<dbReference type="HOGENOM" id="CLU_054927_3_1_0"/>
<keyword evidence="3" id="KW-1185">Reference proteome</keyword>
<dbReference type="STRING" id="454171.CP488_00787"/>
<dbReference type="eggNOG" id="COG1721">
    <property type="taxonomic scope" value="Bacteria"/>
</dbReference>
<dbReference type="PANTHER" id="PTHR33608">
    <property type="entry name" value="BLL2464 PROTEIN"/>
    <property type="match status" value="1"/>
</dbReference>
<dbReference type="InterPro" id="IPR036465">
    <property type="entry name" value="vWFA_dom_sf"/>
</dbReference>
<dbReference type="KEGG" id="ccz:CCALI_00370"/>
<gene>
    <name evidence="2" type="ORF">CCALI_00370</name>
</gene>
<reference evidence="3" key="1">
    <citation type="submission" date="2013-03" db="EMBL/GenBank/DDBJ databases">
        <title>Genome sequence of Chthonomonas calidirosea, the first sequenced genome from the Armatimonadetes phylum (formally candidate division OP10).</title>
        <authorList>
            <person name="Lee K.C.Y."/>
            <person name="Morgan X.C."/>
            <person name="Dunfield P.F."/>
            <person name="Tamas I."/>
            <person name="Houghton K.M."/>
            <person name="Vyssotski M."/>
            <person name="Ryan J.L.J."/>
            <person name="Lagutin K."/>
            <person name="McDonald I.R."/>
            <person name="Stott M.B."/>
        </authorList>
    </citation>
    <scope>NUCLEOTIDE SEQUENCE [LARGE SCALE GENOMIC DNA]</scope>
    <source>
        <strain evidence="3">DSM 23976 / ICMP 18418 / T49</strain>
    </source>
</reference>
<dbReference type="SUPFAM" id="SSF53300">
    <property type="entry name" value="vWA-like"/>
    <property type="match status" value="1"/>
</dbReference>
<feature type="domain" description="DUF58" evidence="1">
    <location>
        <begin position="48"/>
        <end position="250"/>
    </location>
</feature>
<name>S0EV35_CHTCT</name>
<dbReference type="Pfam" id="PF01882">
    <property type="entry name" value="DUF58"/>
    <property type="match status" value="1"/>
</dbReference>
<dbReference type="PATRIC" id="fig|1303518.3.peg.377"/>
<dbReference type="AlphaFoldDB" id="S0EV35"/>
<dbReference type="EMBL" id="HF951689">
    <property type="protein sequence ID" value="CCW34207.1"/>
    <property type="molecule type" value="Genomic_DNA"/>
</dbReference>
<evidence type="ECO:0000313" key="2">
    <source>
        <dbReference type="EMBL" id="CCW34207.1"/>
    </source>
</evidence>
<accession>S0EV35</accession>
<organism evidence="2 3">
    <name type="scientific">Chthonomonas calidirosea (strain DSM 23976 / ICMP 18418 / T49)</name>
    <dbReference type="NCBI Taxonomy" id="1303518"/>
    <lineage>
        <taxon>Bacteria</taxon>
        <taxon>Bacillati</taxon>
        <taxon>Armatimonadota</taxon>
        <taxon>Chthonomonadia</taxon>
        <taxon>Chthonomonadales</taxon>
        <taxon>Chthonomonadaceae</taxon>
        <taxon>Chthonomonas</taxon>
    </lineage>
</organism>
<dbReference type="Proteomes" id="UP000014227">
    <property type="component" value="Chromosome I"/>
</dbReference>
<proteinExistence type="predicted"/>
<dbReference type="InterPro" id="IPR002881">
    <property type="entry name" value="DUF58"/>
</dbReference>
<dbReference type="PANTHER" id="PTHR33608:SF7">
    <property type="entry name" value="DUF58 DOMAIN-CONTAINING PROTEIN"/>
    <property type="match status" value="1"/>
</dbReference>
<dbReference type="OrthoDB" id="9776116at2"/>